<dbReference type="Gene3D" id="4.10.1000.10">
    <property type="entry name" value="Zinc finger, CCCH-type"/>
    <property type="match status" value="1"/>
</dbReference>
<keyword evidence="4" id="KW-0238">DNA-binding</keyword>
<feature type="zinc finger region" description="C3H1-type" evidence="5">
    <location>
        <begin position="324"/>
        <end position="352"/>
    </location>
</feature>
<dbReference type="PROSITE" id="PS50103">
    <property type="entry name" value="ZF_C3H1"/>
    <property type="match status" value="4"/>
</dbReference>
<evidence type="ECO:0000256" key="1">
    <source>
        <dbReference type="ARBA" id="ARBA00022723"/>
    </source>
</evidence>
<dbReference type="Gene3D" id="3.30.1370.210">
    <property type="match status" value="1"/>
</dbReference>
<dbReference type="SMART" id="SM00356">
    <property type="entry name" value="ZnF_C3H1"/>
    <property type="match status" value="5"/>
</dbReference>
<dbReference type="PANTHER" id="PTHR12506:SF75">
    <property type="entry name" value="ZINC FINGER CCCH DOMAIN-CONTAINING PROTEIN 67-LIKE"/>
    <property type="match status" value="1"/>
</dbReference>
<dbReference type="InterPro" id="IPR000571">
    <property type="entry name" value="Znf_CCCH"/>
</dbReference>
<reference evidence="7 8" key="1">
    <citation type="submission" date="2024-12" db="EMBL/GenBank/DDBJ databases">
        <title>The unique morphological basis and parallel evolutionary history of personate flowers in Penstemon.</title>
        <authorList>
            <person name="Depatie T.H."/>
            <person name="Wessinger C.A."/>
        </authorList>
    </citation>
    <scope>NUCLEOTIDE SEQUENCE [LARGE SCALE GENOMIC DNA]</scope>
    <source>
        <strain evidence="7">WTNN_2</strain>
        <tissue evidence="7">Leaf</tissue>
    </source>
</reference>
<feature type="zinc finger region" description="C3H1-type" evidence="5">
    <location>
        <begin position="66"/>
        <end position="95"/>
    </location>
</feature>
<keyword evidence="8" id="KW-1185">Reference proteome</keyword>
<feature type="domain" description="C3H1-type" evidence="6">
    <location>
        <begin position="324"/>
        <end position="352"/>
    </location>
</feature>
<organism evidence="7 8">
    <name type="scientific">Penstemon smallii</name>
    <dbReference type="NCBI Taxonomy" id="265156"/>
    <lineage>
        <taxon>Eukaryota</taxon>
        <taxon>Viridiplantae</taxon>
        <taxon>Streptophyta</taxon>
        <taxon>Embryophyta</taxon>
        <taxon>Tracheophyta</taxon>
        <taxon>Spermatophyta</taxon>
        <taxon>Magnoliopsida</taxon>
        <taxon>eudicotyledons</taxon>
        <taxon>Gunneridae</taxon>
        <taxon>Pentapetalae</taxon>
        <taxon>asterids</taxon>
        <taxon>lamiids</taxon>
        <taxon>Lamiales</taxon>
        <taxon>Plantaginaceae</taxon>
        <taxon>Cheloneae</taxon>
        <taxon>Penstemon</taxon>
    </lineage>
</organism>
<dbReference type="GO" id="GO:0003729">
    <property type="term" value="F:mRNA binding"/>
    <property type="evidence" value="ECO:0007669"/>
    <property type="project" value="UniProtKB-ARBA"/>
</dbReference>
<evidence type="ECO:0000313" key="7">
    <source>
        <dbReference type="EMBL" id="KAL3813848.1"/>
    </source>
</evidence>
<gene>
    <name evidence="7" type="ORF">ACJIZ3_015116</name>
</gene>
<dbReference type="Pfam" id="PF00642">
    <property type="entry name" value="zf-CCCH"/>
    <property type="match status" value="2"/>
</dbReference>
<keyword evidence="2 5" id="KW-0863">Zinc-finger</keyword>
<dbReference type="GO" id="GO:0003677">
    <property type="term" value="F:DNA binding"/>
    <property type="evidence" value="ECO:0007669"/>
    <property type="project" value="UniProtKB-KW"/>
</dbReference>
<comment type="caution">
    <text evidence="7">The sequence shown here is derived from an EMBL/GenBank/DDBJ whole genome shotgun (WGS) entry which is preliminary data.</text>
</comment>
<evidence type="ECO:0000256" key="5">
    <source>
        <dbReference type="PROSITE-ProRule" id="PRU00723"/>
    </source>
</evidence>
<proteinExistence type="predicted"/>
<keyword evidence="1 5" id="KW-0479">Metal-binding</keyword>
<evidence type="ECO:0000256" key="3">
    <source>
        <dbReference type="ARBA" id="ARBA00022833"/>
    </source>
</evidence>
<sequence length="382" mass="43231">MLRRRLWRRRAKKQEHSLIAPPSEDDLIVKMENVVLHSDLKQKAVVSGYGHKQNGGLECSESLPLRPVRRRLPSFTSRTGACKFGLSCRYNHPVKRTRQFIKGRDYDTEYPGMIECKYSIAGVCKNVKSCRYRHPGEVSENAFRRAKLYGERRSVRTTCAKGSCGYGSLCVYHHPDPTFNDKQFDFQTITIVILTHLTGASQPDQASWSLHKFPNSGGSFSENFTPYEPVHSFSPWMVKQPEWNGYQNSSYSHQSLTSASGSDSKPDITVQVEEFPERPGQPECCYFMVTGNCKSKFTCRYHHPKNRMPKQEEYVLNENGLPLRPGKNICRDYERIGLCKFGRACQYDHPASRGLVSRRSAANADLPVSSATVVGSGDGRLG</sequence>
<feature type="domain" description="C3H1-type" evidence="6">
    <location>
        <begin position="278"/>
        <end position="306"/>
    </location>
</feature>
<dbReference type="InterPro" id="IPR036855">
    <property type="entry name" value="Znf_CCCH_sf"/>
</dbReference>
<evidence type="ECO:0000256" key="2">
    <source>
        <dbReference type="ARBA" id="ARBA00022771"/>
    </source>
</evidence>
<dbReference type="GO" id="GO:0008270">
    <property type="term" value="F:zinc ion binding"/>
    <property type="evidence" value="ECO:0007669"/>
    <property type="project" value="UniProtKB-KW"/>
</dbReference>
<keyword evidence="3 5" id="KW-0862">Zinc</keyword>
<dbReference type="Proteomes" id="UP001634393">
    <property type="component" value="Unassembled WGS sequence"/>
</dbReference>
<feature type="domain" description="C3H1-type" evidence="6">
    <location>
        <begin position="66"/>
        <end position="95"/>
    </location>
</feature>
<feature type="zinc finger region" description="C3H1-type" evidence="5">
    <location>
        <begin position="278"/>
        <end position="306"/>
    </location>
</feature>
<dbReference type="SUPFAM" id="SSF90229">
    <property type="entry name" value="CCCH zinc finger"/>
    <property type="match status" value="1"/>
</dbReference>
<dbReference type="Pfam" id="PF14608">
    <property type="entry name" value="zf-CCCH_2"/>
    <property type="match status" value="1"/>
</dbReference>
<dbReference type="PANTHER" id="PTHR12506">
    <property type="entry name" value="PROTEIN PHOSPHATASE RELATED"/>
    <property type="match status" value="1"/>
</dbReference>
<dbReference type="InterPro" id="IPR050974">
    <property type="entry name" value="Plant_ZF_CCCH"/>
</dbReference>
<evidence type="ECO:0000313" key="8">
    <source>
        <dbReference type="Proteomes" id="UP001634393"/>
    </source>
</evidence>
<accession>A0ABD3RLR4</accession>
<evidence type="ECO:0000256" key="4">
    <source>
        <dbReference type="ARBA" id="ARBA00023125"/>
    </source>
</evidence>
<evidence type="ECO:0000259" key="6">
    <source>
        <dbReference type="PROSITE" id="PS50103"/>
    </source>
</evidence>
<name>A0ABD3RLR4_9LAMI</name>
<protein>
    <recommendedName>
        <fullName evidence="6">C3H1-type domain-containing protein</fullName>
    </recommendedName>
</protein>
<feature type="domain" description="C3H1-type" evidence="6">
    <location>
        <begin position="110"/>
        <end position="137"/>
    </location>
</feature>
<feature type="zinc finger region" description="C3H1-type" evidence="5">
    <location>
        <begin position="110"/>
        <end position="137"/>
    </location>
</feature>
<dbReference type="AlphaFoldDB" id="A0ABD3RLR4"/>
<dbReference type="EMBL" id="JBJXBP010000008">
    <property type="protein sequence ID" value="KAL3813848.1"/>
    <property type="molecule type" value="Genomic_DNA"/>
</dbReference>